<reference evidence="2 3" key="1">
    <citation type="journal article" date="2016" name="Mol. Biol. Evol.">
        <title>Comparative Genomics of Early-Diverging Mushroom-Forming Fungi Provides Insights into the Origins of Lignocellulose Decay Capabilities.</title>
        <authorList>
            <person name="Nagy L.G."/>
            <person name="Riley R."/>
            <person name="Tritt A."/>
            <person name="Adam C."/>
            <person name="Daum C."/>
            <person name="Floudas D."/>
            <person name="Sun H."/>
            <person name="Yadav J.S."/>
            <person name="Pangilinan J."/>
            <person name="Larsson K.H."/>
            <person name="Matsuura K."/>
            <person name="Barry K."/>
            <person name="Labutti K."/>
            <person name="Kuo R."/>
            <person name="Ohm R.A."/>
            <person name="Bhattacharya S.S."/>
            <person name="Shirouzu T."/>
            <person name="Yoshinaga Y."/>
            <person name="Martin F.M."/>
            <person name="Grigoriev I.V."/>
            <person name="Hibbett D.S."/>
        </authorList>
    </citation>
    <scope>NUCLEOTIDE SEQUENCE [LARGE SCALE GENOMIC DNA]</scope>
    <source>
        <strain evidence="2 3">HHB12029</strain>
    </source>
</reference>
<accession>A0A165MUW4</accession>
<feature type="region of interest" description="Disordered" evidence="1">
    <location>
        <begin position="24"/>
        <end position="54"/>
    </location>
</feature>
<name>A0A165MUW4_EXIGL</name>
<gene>
    <name evidence="2" type="ORF">EXIGLDRAFT_205453</name>
</gene>
<feature type="compositionally biased region" description="Acidic residues" evidence="1">
    <location>
        <begin position="262"/>
        <end position="273"/>
    </location>
</feature>
<sequence length="325" mass="35529">MLISNHAFRIEIQSQKRPAMFKAKRATNTTKRKRPTGRVRNSSESMPSTSTAAVDHTASIHSLAAVPEIPKPRYVRGVVWTCIPPHPSDLARRNLRVLTSAEMKAASFETVVKTTKQVVVGPLEWFGNGVYVRNGRRTIIAACHADPVAFPFNAKSNLALQLIRGRERRLYEVQNPRKAKMAIPAPVAAKVRQGINAYNKARAVLASVMEVQIDVASPSPAVPSTSHIRRRIHADAALVAQARAAIIREPDDSTEQDSGTANEEDDGEDDMDAGDPYAADHPRTAGVADADAGGQLFHLHFALPDHLRHLRRRDRRGTSCAAGAE</sequence>
<feature type="compositionally biased region" description="Polar residues" evidence="1">
    <location>
        <begin position="39"/>
        <end position="52"/>
    </location>
</feature>
<organism evidence="2 3">
    <name type="scientific">Exidia glandulosa HHB12029</name>
    <dbReference type="NCBI Taxonomy" id="1314781"/>
    <lineage>
        <taxon>Eukaryota</taxon>
        <taxon>Fungi</taxon>
        <taxon>Dikarya</taxon>
        <taxon>Basidiomycota</taxon>
        <taxon>Agaricomycotina</taxon>
        <taxon>Agaricomycetes</taxon>
        <taxon>Auriculariales</taxon>
        <taxon>Exidiaceae</taxon>
        <taxon>Exidia</taxon>
    </lineage>
</organism>
<proteinExistence type="predicted"/>
<dbReference type="EMBL" id="KV425906">
    <property type="protein sequence ID" value="KZV99795.1"/>
    <property type="molecule type" value="Genomic_DNA"/>
</dbReference>
<feature type="region of interest" description="Disordered" evidence="1">
    <location>
        <begin position="246"/>
        <end position="289"/>
    </location>
</feature>
<protein>
    <submittedName>
        <fullName evidence="2">Uncharacterized protein</fullName>
    </submittedName>
</protein>
<feature type="compositionally biased region" description="Basic residues" evidence="1">
    <location>
        <begin position="24"/>
        <end position="37"/>
    </location>
</feature>
<evidence type="ECO:0000313" key="3">
    <source>
        <dbReference type="Proteomes" id="UP000077266"/>
    </source>
</evidence>
<evidence type="ECO:0000313" key="2">
    <source>
        <dbReference type="EMBL" id="KZV99795.1"/>
    </source>
</evidence>
<keyword evidence="3" id="KW-1185">Reference proteome</keyword>
<dbReference type="InParanoid" id="A0A165MUW4"/>
<dbReference type="Proteomes" id="UP000077266">
    <property type="component" value="Unassembled WGS sequence"/>
</dbReference>
<evidence type="ECO:0000256" key="1">
    <source>
        <dbReference type="SAM" id="MobiDB-lite"/>
    </source>
</evidence>
<dbReference type="AlphaFoldDB" id="A0A165MUW4"/>